<name>A0ABS0N509_9SPHN</name>
<proteinExistence type="predicted"/>
<comment type="caution">
    <text evidence="2">The sequence shown here is derived from an EMBL/GenBank/DDBJ whole genome shotgun (WGS) entry which is preliminary data.</text>
</comment>
<dbReference type="RefSeq" id="WP_197921604.1">
    <property type="nucleotide sequence ID" value="NZ_CAWPTA010000008.1"/>
</dbReference>
<keyword evidence="1" id="KW-0732">Signal</keyword>
<dbReference type="EMBL" id="JAEANY010000003">
    <property type="protein sequence ID" value="MBH5322870.1"/>
    <property type="molecule type" value="Genomic_DNA"/>
</dbReference>
<gene>
    <name evidence="2" type="ORF">I5L03_09760</name>
</gene>
<organism evidence="2 3">
    <name type="scientific">Aurantiacibacter sediminis</name>
    <dbReference type="NCBI Taxonomy" id="2793064"/>
    <lineage>
        <taxon>Bacteria</taxon>
        <taxon>Pseudomonadati</taxon>
        <taxon>Pseudomonadota</taxon>
        <taxon>Alphaproteobacteria</taxon>
        <taxon>Sphingomonadales</taxon>
        <taxon>Erythrobacteraceae</taxon>
        <taxon>Aurantiacibacter</taxon>
    </lineage>
</organism>
<protein>
    <recommendedName>
        <fullName evidence="4">Lipoprotein</fullName>
    </recommendedName>
</protein>
<reference evidence="2 3" key="1">
    <citation type="submission" date="2020-11" db="EMBL/GenBank/DDBJ databases">
        <title>Erythrobacter sediminis sp. nov., a marine bacterium from a tidal flat of Garorim Bay.</title>
        <authorList>
            <person name="Kim D."/>
            <person name="Yoo Y."/>
            <person name="Kim J.-J."/>
        </authorList>
    </citation>
    <scope>NUCLEOTIDE SEQUENCE [LARGE SCALE GENOMIC DNA]</scope>
    <source>
        <strain evidence="2 3">JGD-13</strain>
    </source>
</reference>
<feature type="signal peptide" evidence="1">
    <location>
        <begin position="1"/>
        <end position="17"/>
    </location>
</feature>
<keyword evidence="3" id="KW-1185">Reference proteome</keyword>
<evidence type="ECO:0000256" key="1">
    <source>
        <dbReference type="SAM" id="SignalP"/>
    </source>
</evidence>
<evidence type="ECO:0000313" key="2">
    <source>
        <dbReference type="EMBL" id="MBH5322870.1"/>
    </source>
</evidence>
<dbReference type="Proteomes" id="UP000602442">
    <property type="component" value="Unassembled WGS sequence"/>
</dbReference>
<evidence type="ECO:0008006" key="4">
    <source>
        <dbReference type="Google" id="ProtNLM"/>
    </source>
</evidence>
<accession>A0ABS0N509</accession>
<evidence type="ECO:0000313" key="3">
    <source>
        <dbReference type="Proteomes" id="UP000602442"/>
    </source>
</evidence>
<sequence>MRRILIVALCAPLTACATTYLEVPFPTYEYSGIDLLAGVSGRVELSDKCLLIYREGAEPGTPPANLVMPLGTRLQGSRITLPEENGGASFRLGETIRVQGGFHELDGTHSRSRNPGGCAGTSFTVNRLY</sequence>
<feature type="chain" id="PRO_5045991019" description="Lipoprotein" evidence="1">
    <location>
        <begin position="18"/>
        <end position="129"/>
    </location>
</feature>